<dbReference type="InterPro" id="IPR058192">
    <property type="entry name" value="WHD_ROQ1-like"/>
</dbReference>
<dbReference type="InterPro" id="IPR044974">
    <property type="entry name" value="Disease_R_plants"/>
</dbReference>
<organism evidence="5">
    <name type="scientific">Salix viminalis</name>
    <name type="common">Common osier</name>
    <name type="synonym">Basket willow</name>
    <dbReference type="NCBI Taxonomy" id="40686"/>
    <lineage>
        <taxon>Eukaryota</taxon>
        <taxon>Viridiplantae</taxon>
        <taxon>Streptophyta</taxon>
        <taxon>Embryophyta</taxon>
        <taxon>Tracheophyta</taxon>
        <taxon>Spermatophyta</taxon>
        <taxon>Magnoliopsida</taxon>
        <taxon>eudicotyledons</taxon>
        <taxon>Gunneridae</taxon>
        <taxon>Pentapetalae</taxon>
        <taxon>rosids</taxon>
        <taxon>fabids</taxon>
        <taxon>Malpighiales</taxon>
        <taxon>Salicaceae</taxon>
        <taxon>Saliceae</taxon>
        <taxon>Salix</taxon>
    </lineage>
</organism>
<dbReference type="GO" id="GO:0006952">
    <property type="term" value="P:defense response"/>
    <property type="evidence" value="ECO:0007669"/>
    <property type="project" value="InterPro"/>
</dbReference>
<dbReference type="GO" id="GO:0043531">
    <property type="term" value="F:ADP binding"/>
    <property type="evidence" value="ECO:0007669"/>
    <property type="project" value="InterPro"/>
</dbReference>
<evidence type="ECO:0000259" key="4">
    <source>
        <dbReference type="PROSITE" id="PS50104"/>
    </source>
</evidence>
<dbReference type="EMBL" id="CAADRP010000391">
    <property type="protein sequence ID" value="VFU27682.1"/>
    <property type="molecule type" value="Genomic_DNA"/>
</dbReference>
<dbReference type="Gene3D" id="3.40.50.10140">
    <property type="entry name" value="Toll/interleukin-1 receptor homology (TIR) domain"/>
    <property type="match status" value="1"/>
</dbReference>
<dbReference type="InterPro" id="IPR032675">
    <property type="entry name" value="LRR_dom_sf"/>
</dbReference>
<accession>A0A6N2KRH7</accession>
<dbReference type="Gene3D" id="3.80.10.10">
    <property type="entry name" value="Ribonuclease Inhibitor"/>
    <property type="match status" value="4"/>
</dbReference>
<keyword evidence="2" id="KW-0677">Repeat</keyword>
<evidence type="ECO:0000313" key="5">
    <source>
        <dbReference type="EMBL" id="VFU27682.1"/>
    </source>
</evidence>
<evidence type="ECO:0000256" key="1">
    <source>
        <dbReference type="ARBA" id="ARBA00022614"/>
    </source>
</evidence>
<protein>
    <recommendedName>
        <fullName evidence="4">TIR domain-containing protein</fullName>
    </recommendedName>
</protein>
<keyword evidence="1" id="KW-0433">Leucine-rich repeat</keyword>
<dbReference type="PROSITE" id="PS50104">
    <property type="entry name" value="TIR"/>
    <property type="match status" value="1"/>
</dbReference>
<sequence>MAAGKYQESSSSRNDTRKNFTDHLYTALVQAGIHTFRDDDEIQRGQNIELEIQKAIQQSKISIIVLSKDYAWSRWCLDELVMIMKRKRSANSMVLPIFYDVDPSQVRNKTGSFADAFVEHEKCFKGEMERVNGWRIALKEVADLGGMVLGDGYEAQFVQSIVEKVSKNLDRKVFHVPLHFVGRHSLIQYINSWLQDRSHGAAIALLYGIGGVGKTAIAKNVDEGILKIKDALCCRRTLIVLDDVDERGQFNAIVGMQNWLCEGSKIIVTTRNKSLISPNSDIEWVKCKVEPLDNVKSLELFNWHAFGQAYPVEGFAEDSWRIVSHCNGLPLALRVIGSSLSGKSREVWESALQEMEVIPNCEVQKILDGLGVGARFRIDNLIDRCLVEIVDINNDKRLWMHQLVRDMGREIARQESPKCQRIWHHMEAFTVLKETSDAEKLRGLTLDMRALMENNCTEVICVQISPARFLPVLSTDALRKMRNVKFLQLNYMKFYGSYEHFPKNLIWLCWHGFSLRSLPKHLCLEKLVVLDLSRSCLVDAWKGKLSLPKLKILDLRHSHGLIRTPDLSDSYLRLRCLVMLNLKNCKSLVELPEEVSGLNSLQELYLNGCSNLESLKFELENHHGHCLLQSDACAASTPSIITSLSLKVLFPSRFSARKAPRFTLPHSLTRLDLSETPIRFLPESIKDLSLVALTLRNCKMLQTLPELPSNLSSLDVSSSYSLQNVPNLIPWTVVYDCDQLADIQDWMKLELIQKADSHMFRILESVNAQIQPWIFQVTVVKGVFNVFVSDEDGMCKFYEEEEEEWIIQKEFVGHLSFQIASPAAHRICAFNLFTRFCTTPETLLGGSVYLEIRNNTSGRSLFCPASFFPSGYKHGNAVNQSHLIMEGSGDGDKIQSKNKVVASQCSSSSNREVIATHNSSDDDGDAHLANVEIASRIFRNYSCAAHYNPGNLDVCSWLFEKKGMVEEKGRHICLASSMVLEKIGIDSFEFRRRSAIMTHLSSLRMPIAVNTAPKFSMHSWSFPLPASNLVQGPLAMKNSECISRAVTCLAPSFVQILKVLSLLDSKWLLEISESPLHGFLTVVTPARTLPITSTRPSPSWIHTFRDDDEIQRGQNIEKQNRTSLTHFDMKVLQMLYALKEVADLGGMVLGDGYEAQFVQSIVEKVSKNLDQKVFHVPLHFVGRDSLIQYINSWMQDRSTVRPQLYSMELRQLLSDILKKTVDEINDVDEGILKIKDALCCRRTLIVLDDVDESGQFNAICKVESLDNVKSLELFSWHAFGHAYPVEDREVWESALHEMEVIPNCEVLKVLRISYDSLDDDYQKNLFLDMACFFNGMDYNYAVKILDGLGVGARFRIDNLIDRCLVEIVEIINDKRLWMHQLVRDMGREIARQESPKCQRIWHHMEAFTVLKETSDAEKLRGLTLDMRALMEDNCTEVIFGDSMVHDKHNFFQRYPFPMFPSREWLSDLFFGEQVQISPARFLPVLSTDALRKMRNVKFLQLNYMKFNGSYEHFPKNLIWLCWHGFSLRSIPKHLCLEKIVVLDLSRSCLVDAWKGKLSLPKLKILDLRHSHGLIRTPDLSGIPRLENLILEDCIHLVQIHESIGDLRCLVMLNLKNCKSLVELPEEVSGLNSLQELYLNGCSNLESLNFELENHQGHRLLQSDASTPSIITSLSLKLLFPSRFSARKAPRFTLPHSLTRLDLSETPIRFLPESIKDLSPLIALTLRNCKMLQALPELPSNLSSLDVSSSYSLQSVPNLIPWTVVYDCDQLTDIQDWMKLDLIQKADSHMFRILESVNAQLQTCIFQVTVVKGLFNVILSDEDGMCKFYEEKEEEWIIQKTSPAAHRICAFNLFTRFCTTPETILCGSVYLQIRNNTSGRSLFCPASFFRSGYRHGNGVIQSLSHWKLGGDDPAFDNGDDVSISVLPLDPTIQIMMVGILWLHEEDGNGEDDKIHSNNKAVTSHCSSSSNKEVITTHNSSDADDDVHLANVIASRIFRNYSCAVRYNPGNLEFIPTTPFPVDSLRSHTHTKTVPRNLRSHNTLTIEELGWLEGGTSFHWLEVALCQSIILALTTCEGIERIHKRFIWGDQEHARRLIR</sequence>
<keyword evidence="3" id="KW-0520">NAD</keyword>
<dbReference type="Pfam" id="PF01582">
    <property type="entry name" value="TIR"/>
    <property type="match status" value="1"/>
</dbReference>
<name>A0A6N2KRH7_SALVM</name>
<dbReference type="Pfam" id="PF23282">
    <property type="entry name" value="WHD_ROQ1"/>
    <property type="match status" value="2"/>
</dbReference>
<dbReference type="PANTHER" id="PTHR11017:SF305">
    <property type="entry name" value="TMV RESISTANCE PROTEIN N-LIKE"/>
    <property type="match status" value="1"/>
</dbReference>
<dbReference type="SUPFAM" id="SSF52058">
    <property type="entry name" value="L domain-like"/>
    <property type="match status" value="2"/>
</dbReference>
<dbReference type="SUPFAM" id="SSF52540">
    <property type="entry name" value="P-loop containing nucleoside triphosphate hydrolases"/>
    <property type="match status" value="2"/>
</dbReference>
<dbReference type="PANTHER" id="PTHR11017">
    <property type="entry name" value="LEUCINE-RICH REPEAT-CONTAINING PROTEIN"/>
    <property type="match status" value="1"/>
</dbReference>
<dbReference type="GO" id="GO:0007165">
    <property type="term" value="P:signal transduction"/>
    <property type="evidence" value="ECO:0007669"/>
    <property type="project" value="InterPro"/>
</dbReference>
<dbReference type="Pfam" id="PF00931">
    <property type="entry name" value="NB-ARC"/>
    <property type="match status" value="1"/>
</dbReference>
<evidence type="ECO:0000256" key="3">
    <source>
        <dbReference type="ARBA" id="ARBA00023027"/>
    </source>
</evidence>
<dbReference type="InterPro" id="IPR042197">
    <property type="entry name" value="Apaf_helical"/>
</dbReference>
<dbReference type="InterPro" id="IPR027417">
    <property type="entry name" value="P-loop_NTPase"/>
</dbReference>
<dbReference type="InterPro" id="IPR035897">
    <property type="entry name" value="Toll_tir_struct_dom_sf"/>
</dbReference>
<dbReference type="FunFam" id="3.40.50.10140:FF:000007">
    <property type="entry name" value="Disease resistance protein (TIR-NBS-LRR class)"/>
    <property type="match status" value="1"/>
</dbReference>
<evidence type="ECO:0000256" key="2">
    <source>
        <dbReference type="ARBA" id="ARBA00022737"/>
    </source>
</evidence>
<dbReference type="PRINTS" id="PR00364">
    <property type="entry name" value="DISEASERSIST"/>
</dbReference>
<dbReference type="Gene3D" id="3.40.50.300">
    <property type="entry name" value="P-loop containing nucleotide triphosphate hydrolases"/>
    <property type="match status" value="2"/>
</dbReference>
<dbReference type="SUPFAM" id="SSF52200">
    <property type="entry name" value="Toll/Interleukin receptor TIR domain"/>
    <property type="match status" value="1"/>
</dbReference>
<dbReference type="Gene3D" id="1.10.8.430">
    <property type="entry name" value="Helical domain of apoptotic protease-activating factors"/>
    <property type="match status" value="1"/>
</dbReference>
<dbReference type="InterPro" id="IPR000157">
    <property type="entry name" value="TIR_dom"/>
</dbReference>
<dbReference type="InterPro" id="IPR002182">
    <property type="entry name" value="NB-ARC"/>
</dbReference>
<dbReference type="SMART" id="SM00255">
    <property type="entry name" value="TIR"/>
    <property type="match status" value="1"/>
</dbReference>
<gene>
    <name evidence="5" type="ORF">SVIM_LOCUS85709</name>
</gene>
<proteinExistence type="predicted"/>
<feature type="domain" description="TIR" evidence="4">
    <location>
        <begin position="3"/>
        <end position="169"/>
    </location>
</feature>
<reference evidence="5" key="1">
    <citation type="submission" date="2019-03" db="EMBL/GenBank/DDBJ databases">
        <authorList>
            <person name="Mank J."/>
            <person name="Almeida P."/>
        </authorList>
    </citation>
    <scope>NUCLEOTIDE SEQUENCE</scope>
    <source>
        <strain evidence="5">78183</strain>
    </source>
</reference>